<dbReference type="Proteomes" id="UP000827721">
    <property type="component" value="Unassembled WGS sequence"/>
</dbReference>
<sequence length="184" mass="20559">MLKYNIRFPIVVVVITVINILFLIKGVKSADYIVGDEEQWNSQANFGSWSQLYNFTVGDVLVFKYNKEQHNVYEVTQTTYQTCDASSSTGGVLAKYESGNDQIALTEAKKYWFICNVAGHCLGGMRFNIDVKDQEANTTSNSAPSTPPTFEEPTNSNSCIRLPAGFEIWHIGIYIVGLFGLIFT</sequence>
<name>A0ABQ8IE10_9ROSI</name>
<proteinExistence type="predicted"/>
<reference evidence="3 4" key="1">
    <citation type="submission" date="2021-02" db="EMBL/GenBank/DDBJ databases">
        <title>Plant Genome Project.</title>
        <authorList>
            <person name="Zhang R.-G."/>
        </authorList>
    </citation>
    <scope>NUCLEOTIDE SEQUENCE [LARGE SCALE GENOMIC DNA]</scope>
    <source>
        <tissue evidence="3">Leaves</tissue>
    </source>
</reference>
<keyword evidence="1" id="KW-0812">Transmembrane</keyword>
<keyword evidence="1" id="KW-0472">Membrane</keyword>
<feature type="transmembrane region" description="Helical" evidence="1">
    <location>
        <begin position="164"/>
        <end position="183"/>
    </location>
</feature>
<feature type="domain" description="Phytocyanin" evidence="2">
    <location>
        <begin position="30"/>
        <end position="133"/>
    </location>
</feature>
<keyword evidence="1" id="KW-1133">Transmembrane helix</keyword>
<feature type="transmembrane region" description="Helical" evidence="1">
    <location>
        <begin position="6"/>
        <end position="24"/>
    </location>
</feature>
<dbReference type="Gene3D" id="2.60.40.420">
    <property type="entry name" value="Cupredoxins - blue copper proteins"/>
    <property type="match status" value="1"/>
</dbReference>
<dbReference type="InterPro" id="IPR039391">
    <property type="entry name" value="Phytocyanin-like"/>
</dbReference>
<gene>
    <name evidence="3" type="ORF">JRO89_XS02G0016400</name>
</gene>
<protein>
    <recommendedName>
        <fullName evidence="2">Phytocyanin domain-containing protein</fullName>
    </recommendedName>
</protein>
<organism evidence="3 4">
    <name type="scientific">Xanthoceras sorbifolium</name>
    <dbReference type="NCBI Taxonomy" id="99658"/>
    <lineage>
        <taxon>Eukaryota</taxon>
        <taxon>Viridiplantae</taxon>
        <taxon>Streptophyta</taxon>
        <taxon>Embryophyta</taxon>
        <taxon>Tracheophyta</taxon>
        <taxon>Spermatophyta</taxon>
        <taxon>Magnoliopsida</taxon>
        <taxon>eudicotyledons</taxon>
        <taxon>Gunneridae</taxon>
        <taxon>Pentapetalae</taxon>
        <taxon>rosids</taxon>
        <taxon>malvids</taxon>
        <taxon>Sapindales</taxon>
        <taxon>Sapindaceae</taxon>
        <taxon>Xanthoceroideae</taxon>
        <taxon>Xanthoceras</taxon>
    </lineage>
</organism>
<dbReference type="PANTHER" id="PTHR33021:SF179">
    <property type="entry name" value="OS09G0541100 PROTEIN"/>
    <property type="match status" value="1"/>
</dbReference>
<evidence type="ECO:0000259" key="2">
    <source>
        <dbReference type="PROSITE" id="PS51485"/>
    </source>
</evidence>
<comment type="caution">
    <text evidence="3">The sequence shown here is derived from an EMBL/GenBank/DDBJ whole genome shotgun (WGS) entry which is preliminary data.</text>
</comment>
<dbReference type="PANTHER" id="PTHR33021">
    <property type="entry name" value="BLUE COPPER PROTEIN"/>
    <property type="match status" value="1"/>
</dbReference>
<accession>A0ABQ8IE10</accession>
<evidence type="ECO:0000313" key="3">
    <source>
        <dbReference type="EMBL" id="KAH7574878.1"/>
    </source>
</evidence>
<dbReference type="EMBL" id="JAFEMO010000002">
    <property type="protein sequence ID" value="KAH7574878.1"/>
    <property type="molecule type" value="Genomic_DNA"/>
</dbReference>
<dbReference type="SUPFAM" id="SSF49503">
    <property type="entry name" value="Cupredoxins"/>
    <property type="match status" value="1"/>
</dbReference>
<evidence type="ECO:0000256" key="1">
    <source>
        <dbReference type="SAM" id="Phobius"/>
    </source>
</evidence>
<dbReference type="InterPro" id="IPR003245">
    <property type="entry name" value="Phytocyanin_dom"/>
</dbReference>
<keyword evidence="4" id="KW-1185">Reference proteome</keyword>
<dbReference type="InterPro" id="IPR008972">
    <property type="entry name" value="Cupredoxin"/>
</dbReference>
<evidence type="ECO:0000313" key="4">
    <source>
        <dbReference type="Proteomes" id="UP000827721"/>
    </source>
</evidence>
<dbReference type="CDD" id="cd04216">
    <property type="entry name" value="Phytocyanin"/>
    <property type="match status" value="1"/>
</dbReference>
<dbReference type="Pfam" id="PF02298">
    <property type="entry name" value="Cu_bind_like"/>
    <property type="match status" value="1"/>
</dbReference>
<dbReference type="PROSITE" id="PS51485">
    <property type="entry name" value="PHYTOCYANIN"/>
    <property type="match status" value="1"/>
</dbReference>